<reference evidence="6 7" key="1">
    <citation type="submission" date="2022-04" db="EMBL/GenBank/DDBJ databases">
        <title>Gracilibacillus sp. isolated from saltern.</title>
        <authorList>
            <person name="Won M."/>
            <person name="Lee C.-M."/>
            <person name="Woen H.-Y."/>
            <person name="Kwon S.-W."/>
        </authorList>
    </citation>
    <scope>NUCLEOTIDE SEQUENCE [LARGE SCALE GENOMIC DNA]</scope>
    <source>
        <strain evidence="6 7">SSWR10-1</strain>
    </source>
</reference>
<keyword evidence="3" id="KW-0067">ATP-binding</keyword>
<dbReference type="Proteomes" id="UP000831782">
    <property type="component" value="Chromosome"/>
</dbReference>
<dbReference type="InterPro" id="IPR027417">
    <property type="entry name" value="P-loop_NTPase"/>
</dbReference>
<dbReference type="Pfam" id="PF05157">
    <property type="entry name" value="MshEN"/>
    <property type="match status" value="1"/>
</dbReference>
<dbReference type="CDD" id="cd01129">
    <property type="entry name" value="PulE-GspE-like"/>
    <property type="match status" value="1"/>
</dbReference>
<dbReference type="RefSeq" id="WP_244716270.1">
    <property type="nucleotide sequence ID" value="NZ_CP095072.1"/>
</dbReference>
<dbReference type="PANTHER" id="PTHR30258:SF1">
    <property type="entry name" value="PROTEIN TRANSPORT PROTEIN HOFB HOMOLOG"/>
    <property type="match status" value="1"/>
</dbReference>
<dbReference type="SUPFAM" id="SSF52540">
    <property type="entry name" value="P-loop containing nucleoside triphosphate hydrolases"/>
    <property type="match status" value="1"/>
</dbReference>
<evidence type="ECO:0000313" key="6">
    <source>
        <dbReference type="EMBL" id="UOQ47288.1"/>
    </source>
</evidence>
<feature type="domain" description="Type II secretion system protein GspE N-terminal" evidence="5">
    <location>
        <begin position="61"/>
        <end position="147"/>
    </location>
</feature>
<dbReference type="Gene3D" id="3.40.50.300">
    <property type="entry name" value="P-loop containing nucleotide triphosphate hydrolases"/>
    <property type="match status" value="1"/>
</dbReference>
<sequence length="543" mass="61086">MAVPFKKQKLGDLLKQSNMITEDQILQVLEAKKEGQKLGDALLEQGLITEKQLLDVLKQQLGIESVSLYRYPIQEEVLNYVSKQYARENCLIPIHQSEHQLTIATNDPMDYFAIDDIELATGFQIRTVIASRDDILQAINKYYDRNDSDSELASSVDEDAPAVRIIDQILQTGVNLKASDIHIDPQEQQITVRYRVDGMLRTEKTVKKPLQNAIIARTKILANLNITESRLPQDGRVRIEIDKRPIDLRVSILPTVFGEKIVIRILDLTNAFKRLSELDFLERNRQQYQAALKQPSGLILLTGPTGSGKTTTLYASITELNQDDVNIITVEDPVEYQIDGVNQVQVNGSIGLNFATGLRSILRQDPNIIMVGEIRDKETAEIAIRSALTGHLVFSTLHTNSAIAAIPRLFDMGIVPYLVVSSLTAIMAQRLVKVICPDCKTERSVTAMEREVFRKRGINIERVFEGEGCNTCRGTGYKGRMAIHELLVIDDAIRNLMMNQHNMTEIRDYARSKGMHFLLDDGLYKVKNGKTTLEEVLGVVAEE</sequence>
<dbReference type="InterPro" id="IPR037257">
    <property type="entry name" value="T2SS_E_N_sf"/>
</dbReference>
<organism evidence="6 7">
    <name type="scientific">Gracilibacillus caseinilyticus</name>
    <dbReference type="NCBI Taxonomy" id="2932256"/>
    <lineage>
        <taxon>Bacteria</taxon>
        <taxon>Bacillati</taxon>
        <taxon>Bacillota</taxon>
        <taxon>Bacilli</taxon>
        <taxon>Bacillales</taxon>
        <taxon>Bacillaceae</taxon>
        <taxon>Gracilibacillus</taxon>
    </lineage>
</organism>
<evidence type="ECO:0000259" key="5">
    <source>
        <dbReference type="Pfam" id="PF05157"/>
    </source>
</evidence>
<feature type="domain" description="Bacterial type II secretion system protein E" evidence="4">
    <location>
        <begin position="157"/>
        <end position="537"/>
    </location>
</feature>
<dbReference type="Pfam" id="PF00437">
    <property type="entry name" value="T2SSE"/>
    <property type="match status" value="1"/>
</dbReference>
<comment type="similarity">
    <text evidence="1">Belongs to the GSP E family.</text>
</comment>
<evidence type="ECO:0000256" key="1">
    <source>
        <dbReference type="ARBA" id="ARBA00006611"/>
    </source>
</evidence>
<gene>
    <name evidence="6" type="primary">tadA</name>
    <name evidence="6" type="ORF">MUN88_14575</name>
</gene>
<dbReference type="Gene3D" id="3.30.450.90">
    <property type="match status" value="1"/>
</dbReference>
<keyword evidence="7" id="KW-1185">Reference proteome</keyword>
<accession>A0ABY4ES75</accession>
<keyword evidence="2" id="KW-0547">Nucleotide-binding</keyword>
<proteinExistence type="inferred from homology"/>
<evidence type="ECO:0000256" key="3">
    <source>
        <dbReference type="ARBA" id="ARBA00022840"/>
    </source>
</evidence>
<dbReference type="InterPro" id="IPR001482">
    <property type="entry name" value="T2SS/T4SS_dom"/>
</dbReference>
<evidence type="ECO:0000256" key="2">
    <source>
        <dbReference type="ARBA" id="ARBA00022741"/>
    </source>
</evidence>
<evidence type="ECO:0000259" key="4">
    <source>
        <dbReference type="Pfam" id="PF00437"/>
    </source>
</evidence>
<evidence type="ECO:0000313" key="7">
    <source>
        <dbReference type="Proteomes" id="UP000831782"/>
    </source>
</evidence>
<dbReference type="InterPro" id="IPR007831">
    <property type="entry name" value="T2SS_GspE_N"/>
</dbReference>
<protein>
    <submittedName>
        <fullName evidence="6">Flp pilus assembly complex ATPase component TadA</fullName>
    </submittedName>
</protein>
<dbReference type="SUPFAM" id="SSF160246">
    <property type="entry name" value="EspE N-terminal domain-like"/>
    <property type="match status" value="1"/>
</dbReference>
<dbReference type="EMBL" id="CP095072">
    <property type="protein sequence ID" value="UOQ47288.1"/>
    <property type="molecule type" value="Genomic_DNA"/>
</dbReference>
<dbReference type="Gene3D" id="3.30.300.160">
    <property type="entry name" value="Type II secretion system, protein E, N-terminal domain"/>
    <property type="match status" value="1"/>
</dbReference>
<name>A0ABY4ES75_9BACI</name>
<dbReference type="PANTHER" id="PTHR30258">
    <property type="entry name" value="TYPE II SECRETION SYSTEM PROTEIN GSPE-RELATED"/>
    <property type="match status" value="1"/>
</dbReference>